<feature type="compositionally biased region" description="Low complexity" evidence="1">
    <location>
        <begin position="250"/>
        <end position="268"/>
    </location>
</feature>
<feature type="compositionally biased region" description="Polar residues" evidence="1">
    <location>
        <begin position="545"/>
        <end position="554"/>
    </location>
</feature>
<reference evidence="2" key="3">
    <citation type="submission" date="2010-09" db="EMBL/GenBank/DDBJ databases">
        <title>Annotation of Gaeumannomyces graminis var. tritici R3-111a-1.</title>
        <authorList>
            <consortium name="The Broad Institute Genome Sequencing Platform"/>
            <person name="Ma L.-J."/>
            <person name="Dead R."/>
            <person name="Young S.K."/>
            <person name="Zeng Q."/>
            <person name="Gargeya S."/>
            <person name="Fitzgerald M."/>
            <person name="Haas B."/>
            <person name="Abouelleil A."/>
            <person name="Alvarado L."/>
            <person name="Arachchi H.M."/>
            <person name="Berlin A."/>
            <person name="Brown A."/>
            <person name="Chapman S.B."/>
            <person name="Chen Z."/>
            <person name="Dunbar C."/>
            <person name="Freedman E."/>
            <person name="Gearin G."/>
            <person name="Gellesch M."/>
            <person name="Goldberg J."/>
            <person name="Griggs A."/>
            <person name="Gujja S."/>
            <person name="Heiman D."/>
            <person name="Howarth C."/>
            <person name="Larson L."/>
            <person name="Lui A."/>
            <person name="MacDonald P.J.P."/>
            <person name="Mehta T."/>
            <person name="Montmayeur A."/>
            <person name="Murphy C."/>
            <person name="Neiman D."/>
            <person name="Pearson M."/>
            <person name="Priest M."/>
            <person name="Roberts A."/>
            <person name="Saif S."/>
            <person name="Shea T."/>
            <person name="Shenoy N."/>
            <person name="Sisk P."/>
            <person name="Stolte C."/>
            <person name="Sykes S."/>
            <person name="Yandava C."/>
            <person name="Wortman J."/>
            <person name="Nusbaum C."/>
            <person name="Birren B."/>
        </authorList>
    </citation>
    <scope>NUCLEOTIDE SEQUENCE</scope>
    <source>
        <strain evidence="2">R3-111a-1</strain>
    </source>
</reference>
<reference evidence="2" key="2">
    <citation type="submission" date="2010-07" db="EMBL/GenBank/DDBJ databases">
        <authorList>
            <consortium name="The Broad Institute Genome Sequencing Platform"/>
            <consortium name="Broad Institute Genome Sequencing Center for Infectious Disease"/>
            <person name="Ma L.-J."/>
            <person name="Dead R."/>
            <person name="Young S."/>
            <person name="Zeng Q."/>
            <person name="Koehrsen M."/>
            <person name="Alvarado L."/>
            <person name="Berlin A."/>
            <person name="Chapman S.B."/>
            <person name="Chen Z."/>
            <person name="Freedman E."/>
            <person name="Gellesch M."/>
            <person name="Goldberg J."/>
            <person name="Griggs A."/>
            <person name="Gujja S."/>
            <person name="Heilman E.R."/>
            <person name="Heiman D."/>
            <person name="Hepburn T."/>
            <person name="Howarth C."/>
            <person name="Jen D."/>
            <person name="Larson L."/>
            <person name="Mehta T."/>
            <person name="Neiman D."/>
            <person name="Pearson M."/>
            <person name="Roberts A."/>
            <person name="Saif S."/>
            <person name="Shea T."/>
            <person name="Shenoy N."/>
            <person name="Sisk P."/>
            <person name="Stolte C."/>
            <person name="Sykes S."/>
            <person name="Walk T."/>
            <person name="White J."/>
            <person name="Yandava C."/>
            <person name="Haas B."/>
            <person name="Nusbaum C."/>
            <person name="Birren B."/>
        </authorList>
    </citation>
    <scope>NUCLEOTIDE SEQUENCE</scope>
    <source>
        <strain evidence="2">R3-111a-1</strain>
    </source>
</reference>
<feature type="compositionally biased region" description="Polar residues" evidence="1">
    <location>
        <begin position="169"/>
        <end position="196"/>
    </location>
</feature>
<feature type="compositionally biased region" description="Low complexity" evidence="1">
    <location>
        <begin position="465"/>
        <end position="481"/>
    </location>
</feature>
<keyword evidence="4" id="KW-1185">Reference proteome</keyword>
<feature type="compositionally biased region" description="Pro residues" evidence="1">
    <location>
        <begin position="52"/>
        <end position="62"/>
    </location>
</feature>
<proteinExistence type="predicted"/>
<dbReference type="VEuPathDB" id="FungiDB:GGTG_00709"/>
<dbReference type="RefSeq" id="XP_009216724.1">
    <property type="nucleotide sequence ID" value="XM_009218460.1"/>
</dbReference>
<dbReference type="GeneID" id="20341167"/>
<feature type="compositionally biased region" description="Polar residues" evidence="1">
    <location>
        <begin position="96"/>
        <end position="108"/>
    </location>
</feature>
<reference evidence="3" key="4">
    <citation type="journal article" date="2015" name="G3 (Bethesda)">
        <title>Genome sequences of three phytopathogenic species of the Magnaporthaceae family of fungi.</title>
        <authorList>
            <person name="Okagaki L.H."/>
            <person name="Nunes C.C."/>
            <person name="Sailsbery J."/>
            <person name="Clay B."/>
            <person name="Brown D."/>
            <person name="John T."/>
            <person name="Oh Y."/>
            <person name="Young N."/>
            <person name="Fitzgerald M."/>
            <person name="Haas B.J."/>
            <person name="Zeng Q."/>
            <person name="Young S."/>
            <person name="Adiconis X."/>
            <person name="Fan L."/>
            <person name="Levin J.Z."/>
            <person name="Mitchell T.K."/>
            <person name="Okubara P.A."/>
            <person name="Farman M.L."/>
            <person name="Kohn L.M."/>
            <person name="Birren B."/>
            <person name="Ma L.-J."/>
            <person name="Dean R.A."/>
        </authorList>
    </citation>
    <scope>NUCLEOTIDE SEQUENCE</scope>
    <source>
        <strain evidence="3">R3-111a-1</strain>
    </source>
</reference>
<feature type="compositionally biased region" description="Basic and acidic residues" evidence="1">
    <location>
        <begin position="337"/>
        <end position="351"/>
    </location>
</feature>
<evidence type="ECO:0000256" key="1">
    <source>
        <dbReference type="SAM" id="MobiDB-lite"/>
    </source>
</evidence>
<dbReference type="Proteomes" id="UP000006039">
    <property type="component" value="Unassembled WGS sequence"/>
</dbReference>
<evidence type="ECO:0000313" key="4">
    <source>
        <dbReference type="Proteomes" id="UP000006039"/>
    </source>
</evidence>
<feature type="compositionally biased region" description="Pro residues" evidence="1">
    <location>
        <begin position="237"/>
        <end position="249"/>
    </location>
</feature>
<feature type="compositionally biased region" description="Low complexity" evidence="1">
    <location>
        <begin position="209"/>
        <end position="219"/>
    </location>
</feature>
<feature type="compositionally biased region" description="Polar residues" evidence="1">
    <location>
        <begin position="306"/>
        <end position="321"/>
    </location>
</feature>
<feature type="compositionally biased region" description="Basic and acidic residues" evidence="1">
    <location>
        <begin position="524"/>
        <end position="534"/>
    </location>
</feature>
<dbReference type="OrthoDB" id="3550599at2759"/>
<feature type="region of interest" description="Disordered" evidence="1">
    <location>
        <begin position="306"/>
        <end position="365"/>
    </location>
</feature>
<dbReference type="HOGENOM" id="CLU_521820_0_0_1"/>
<feature type="compositionally biased region" description="Basic and acidic residues" evidence="1">
    <location>
        <begin position="432"/>
        <end position="445"/>
    </location>
</feature>
<sequence>MTQQPNCGYAGCKSPAVDTLPVCRMHYDDLLKKRAGKGAPPSVPTVKERRPPSPPARKPAPFHPATTRLPPETDPVPAIVKNVMRKTAPGGRGTGSKVSPSVHCQSAPSLVPPVDSFAQQGGPGRKKRRLDDQLEGDQAAKISRDARQHISGPPNPRAREGTGPARPVHTSSHTLSSQSFYGSRPTATGASNTSARAVSVEARTFAAGRKATTTTAAAAAPPPPAPPPAASTAVPLPQIPPKSAPPPAPAASVAPAAAPTATQPTARAAPKRMAEAPVQAPVHDHNAGLKEWFSRALTKDLIGNSRATTTPVDTSTASGTLPQPMVLSMPFVPKAPDISKGEKQAQRDQRSRLAQASPPAEDRHRVFTATKQDLSALDAFVYGQETAQLPPPRGVVLSPKPEPPKPRDEPFFAHLDPRVHWSRPHSEAWYEAKQKEISERPDRKATFGRAAQRMAERRRAERSQAAKSSSSTSLGAASRSRQGSKSSRDAPPDKGTKGGVNAAALARLRKSFDAWDQVIWEKDKEATRQEGLKDHPRKGREKQKLNGTGHTSKR</sequence>
<name>J3NHH2_GAET3</name>
<feature type="compositionally biased region" description="Basic and acidic residues" evidence="1">
    <location>
        <begin position="454"/>
        <end position="464"/>
    </location>
</feature>
<gene>
    <name evidence="3" type="primary">20341167</name>
    <name evidence="2" type="ORF">GGTG_00709</name>
</gene>
<feature type="compositionally biased region" description="Pro residues" evidence="1">
    <location>
        <begin position="220"/>
        <end position="229"/>
    </location>
</feature>
<reference evidence="3" key="5">
    <citation type="submission" date="2018-04" db="UniProtKB">
        <authorList>
            <consortium name="EnsemblFungi"/>
        </authorList>
    </citation>
    <scope>IDENTIFICATION</scope>
    <source>
        <strain evidence="3">R3-111a-1</strain>
    </source>
</reference>
<protein>
    <submittedName>
        <fullName evidence="2 3">Uncharacterized protein</fullName>
    </submittedName>
</protein>
<organism evidence="2">
    <name type="scientific">Gaeumannomyces tritici (strain R3-111a-1)</name>
    <name type="common">Wheat and barley take-all root rot fungus</name>
    <name type="synonym">Gaeumannomyces graminis var. tritici</name>
    <dbReference type="NCBI Taxonomy" id="644352"/>
    <lineage>
        <taxon>Eukaryota</taxon>
        <taxon>Fungi</taxon>
        <taxon>Dikarya</taxon>
        <taxon>Ascomycota</taxon>
        <taxon>Pezizomycotina</taxon>
        <taxon>Sordariomycetes</taxon>
        <taxon>Sordariomycetidae</taxon>
        <taxon>Magnaporthales</taxon>
        <taxon>Magnaporthaceae</taxon>
        <taxon>Gaeumannomyces</taxon>
    </lineage>
</organism>
<feature type="region of interest" description="Disordered" evidence="1">
    <location>
        <begin position="33"/>
        <end position="197"/>
    </location>
</feature>
<feature type="compositionally biased region" description="Basic and acidic residues" evidence="1">
    <location>
        <begin position="486"/>
        <end position="496"/>
    </location>
</feature>
<evidence type="ECO:0000313" key="2">
    <source>
        <dbReference type="EMBL" id="EJT80715.1"/>
    </source>
</evidence>
<dbReference type="eggNOG" id="ENOG502T3VP">
    <property type="taxonomic scope" value="Eukaryota"/>
</dbReference>
<dbReference type="EMBL" id="GL385395">
    <property type="protein sequence ID" value="EJT80715.1"/>
    <property type="molecule type" value="Genomic_DNA"/>
</dbReference>
<feature type="region of interest" description="Disordered" evidence="1">
    <location>
        <begin position="385"/>
        <end position="413"/>
    </location>
</feature>
<reference evidence="4" key="1">
    <citation type="submission" date="2010-07" db="EMBL/GenBank/DDBJ databases">
        <title>The genome sequence of Gaeumannomyces graminis var. tritici strain R3-111a-1.</title>
        <authorList>
            <consortium name="The Broad Institute Genome Sequencing Platform"/>
            <person name="Ma L.-J."/>
            <person name="Dead R."/>
            <person name="Young S."/>
            <person name="Zeng Q."/>
            <person name="Koehrsen M."/>
            <person name="Alvarado L."/>
            <person name="Berlin A."/>
            <person name="Chapman S.B."/>
            <person name="Chen Z."/>
            <person name="Freedman E."/>
            <person name="Gellesch M."/>
            <person name="Goldberg J."/>
            <person name="Griggs A."/>
            <person name="Gujja S."/>
            <person name="Heilman E.R."/>
            <person name="Heiman D."/>
            <person name="Hepburn T."/>
            <person name="Howarth C."/>
            <person name="Jen D."/>
            <person name="Larson L."/>
            <person name="Mehta T."/>
            <person name="Neiman D."/>
            <person name="Pearson M."/>
            <person name="Roberts A."/>
            <person name="Saif S."/>
            <person name="Shea T."/>
            <person name="Shenoy N."/>
            <person name="Sisk P."/>
            <person name="Stolte C."/>
            <person name="Sykes S."/>
            <person name="Walk T."/>
            <person name="White J."/>
            <person name="Yandava C."/>
            <person name="Haas B."/>
            <person name="Nusbaum C."/>
            <person name="Birren B."/>
        </authorList>
    </citation>
    <scope>NUCLEOTIDE SEQUENCE [LARGE SCALE GENOMIC DNA]</scope>
    <source>
        <strain evidence="4">R3-111a-1</strain>
    </source>
</reference>
<dbReference type="EnsemblFungi" id="EJT80715">
    <property type="protein sequence ID" value="EJT80715"/>
    <property type="gene ID" value="GGTG_00709"/>
</dbReference>
<dbReference type="AlphaFoldDB" id="J3NHH2"/>
<accession>J3NHH2</accession>
<feature type="compositionally biased region" description="Basic and acidic residues" evidence="1">
    <location>
        <begin position="402"/>
        <end position="413"/>
    </location>
</feature>
<feature type="region of interest" description="Disordered" evidence="1">
    <location>
        <begin position="209"/>
        <end position="282"/>
    </location>
</feature>
<feature type="region of interest" description="Disordered" evidence="1">
    <location>
        <begin position="524"/>
        <end position="554"/>
    </location>
</feature>
<dbReference type="STRING" id="644352.J3NHH2"/>
<evidence type="ECO:0000313" key="3">
    <source>
        <dbReference type="EnsemblFungi" id="EJT80715"/>
    </source>
</evidence>
<feature type="region of interest" description="Disordered" evidence="1">
    <location>
        <begin position="432"/>
        <end position="502"/>
    </location>
</feature>